<keyword evidence="1" id="KW-1133">Transmembrane helix</keyword>
<proteinExistence type="predicted"/>
<name>A0A7C9D7Z6_OPUST</name>
<accession>A0A7C9D7Z6</accession>
<feature type="transmembrane region" description="Helical" evidence="1">
    <location>
        <begin position="56"/>
        <end position="77"/>
    </location>
</feature>
<reference evidence="2" key="1">
    <citation type="journal article" date="2013" name="J. Plant Res.">
        <title>Effect of fungi and light on seed germination of three Opuntia species from semiarid lands of central Mexico.</title>
        <authorList>
            <person name="Delgado-Sanchez P."/>
            <person name="Jimenez-Bremont J.F."/>
            <person name="Guerrero-Gonzalez Mde L."/>
            <person name="Flores J."/>
        </authorList>
    </citation>
    <scope>NUCLEOTIDE SEQUENCE</scope>
    <source>
        <tissue evidence="2">Cladode</tissue>
    </source>
</reference>
<keyword evidence="1" id="KW-0472">Membrane</keyword>
<evidence type="ECO:0000256" key="1">
    <source>
        <dbReference type="SAM" id="Phobius"/>
    </source>
</evidence>
<keyword evidence="1" id="KW-0812">Transmembrane</keyword>
<sequence>MKIHLLIPKILIIIVTIRPLFVPHNPTQIMLLISTTHECSIHSRSCYCCRCKPTQILSPLTPSFIIIIIIMIIKNTLALNRWIMMINPTYIHPHLNIPRFLPFFLGL</sequence>
<protein>
    <submittedName>
        <fullName evidence="2">Uncharacterized protein</fullName>
    </submittedName>
</protein>
<dbReference type="AlphaFoldDB" id="A0A7C9D7Z6"/>
<dbReference type="EMBL" id="GISG01088736">
    <property type="protein sequence ID" value="MBA4633903.1"/>
    <property type="molecule type" value="Transcribed_RNA"/>
</dbReference>
<evidence type="ECO:0000313" key="2">
    <source>
        <dbReference type="EMBL" id="MBA4633903.1"/>
    </source>
</evidence>
<reference evidence="2" key="2">
    <citation type="submission" date="2020-07" db="EMBL/GenBank/DDBJ databases">
        <authorList>
            <person name="Vera ALvarez R."/>
            <person name="Arias-Moreno D.M."/>
            <person name="Jimenez-Jacinto V."/>
            <person name="Jimenez-Bremont J.F."/>
            <person name="Swaminathan K."/>
            <person name="Moose S.P."/>
            <person name="Guerrero-Gonzalez M.L."/>
            <person name="Marino-Ramirez L."/>
            <person name="Landsman D."/>
            <person name="Rodriguez-Kessler M."/>
            <person name="Delgado-Sanchez P."/>
        </authorList>
    </citation>
    <scope>NUCLEOTIDE SEQUENCE</scope>
    <source>
        <tissue evidence="2">Cladode</tissue>
    </source>
</reference>
<organism evidence="2">
    <name type="scientific">Opuntia streptacantha</name>
    <name type="common">Prickly pear cactus</name>
    <name type="synonym">Opuntia cardona</name>
    <dbReference type="NCBI Taxonomy" id="393608"/>
    <lineage>
        <taxon>Eukaryota</taxon>
        <taxon>Viridiplantae</taxon>
        <taxon>Streptophyta</taxon>
        <taxon>Embryophyta</taxon>
        <taxon>Tracheophyta</taxon>
        <taxon>Spermatophyta</taxon>
        <taxon>Magnoliopsida</taxon>
        <taxon>eudicotyledons</taxon>
        <taxon>Gunneridae</taxon>
        <taxon>Pentapetalae</taxon>
        <taxon>Caryophyllales</taxon>
        <taxon>Cactineae</taxon>
        <taxon>Cactaceae</taxon>
        <taxon>Opuntioideae</taxon>
        <taxon>Opuntia</taxon>
    </lineage>
</organism>